<dbReference type="PROSITE" id="PS50093">
    <property type="entry name" value="PKD"/>
    <property type="match status" value="1"/>
</dbReference>
<keyword evidence="4" id="KW-1185">Reference proteome</keyword>
<dbReference type="InterPro" id="IPR026444">
    <property type="entry name" value="Secre_tail"/>
</dbReference>
<dbReference type="NCBIfam" id="TIGR04183">
    <property type="entry name" value="Por_Secre_tail"/>
    <property type="match status" value="1"/>
</dbReference>
<gene>
    <name evidence="3" type="ORF">SAMN05444128_1068</name>
</gene>
<evidence type="ECO:0000256" key="1">
    <source>
        <dbReference type="SAM" id="SignalP"/>
    </source>
</evidence>
<dbReference type="Pfam" id="PF18962">
    <property type="entry name" value="Por_Secre_tail"/>
    <property type="match status" value="1"/>
</dbReference>
<keyword evidence="1" id="KW-0732">Signal</keyword>
<feature type="domain" description="PKD" evidence="2">
    <location>
        <begin position="503"/>
        <end position="550"/>
    </location>
</feature>
<name>A0A1R3WVP7_9BACT</name>
<proteinExistence type="predicted"/>
<dbReference type="RefSeq" id="WP_076666416.1">
    <property type="nucleotide sequence ID" value="NZ_FTPP01000001.1"/>
</dbReference>
<accession>A0A1R3WVP7</accession>
<dbReference type="PANTHER" id="PTHR42754">
    <property type="entry name" value="ENDOGLUCANASE"/>
    <property type="match status" value="1"/>
</dbReference>
<evidence type="ECO:0000313" key="3">
    <source>
        <dbReference type="EMBL" id="SIT82122.1"/>
    </source>
</evidence>
<sequence length="818" mass="89240">MKQNLRFSSVFLKNGTATHSPCAYKIFCLTFSLLVLFAASASAQMVQQWNVFASTEGSTSQLFSGSVLDANGNIYMLGSQESPGGESTLTLMKYDANGQKAWHKKMENFPNSTREFPVTLKVDSKGDVYLMAVFTSTYGGQAMAFAKVSSAGETLWIRPYQNKFASIDRAHDFMITENDEVYVAGYSSYTTGKDIFALKLSASGEVIWNSQLNGMISHSTYGAALALDTEGNPLLAFRGRVLSKDTTPVSYLVKLNKLNGIPLSTTPASEPETEDTVLDPRQVYVDADGMIYTISQNRSGYQYTILLTKADAAGNIIWSKVEDFDGAGSVVMWHMRVDAEDNLILSSSQRDAFTMKYSKEGKRVWFKSYTAGAATEASVSAIDINANGHIAVAGSYYNTTTKAPRSLLLLYDQQGELIFEEKFESVEPTFMDGGSVQFDVNGNLYLSGVGSEEGKSKLFAMKYSAQAANCDTPVAVKLILPPGGQQVGKPVSTTAMLEADKLPADVSAHWNWGDGASSVAYHTTGTNRVTGQHTYSSTGVYLPQLEFTDACLESTGPENAQPLAIYDPNAGFVTGGGWFTPASIPEQVKVQFDFNIRYKEQGGENLQLTGTTSFKLSNALRFESTSHDWLVVQEDKAVWQGAGQINGRGNFGFTVSVVDAGQGKKNGTDKLRLRIWDKHEGNKLYYDSHAADEFAYFLTENGPAIGGGNIVIHRNGNLYAEKKNGADAQDMLTNVLTAYPNPFAGTSMLRFELQEQSSYTLALYDMKGVLVQELRQGNAQAGELVVVQVDASALPKGMYLARLVTHRETRSVKMVVQQ</sequence>
<dbReference type="EMBL" id="FTPP01000001">
    <property type="protein sequence ID" value="SIT82122.1"/>
    <property type="molecule type" value="Genomic_DNA"/>
</dbReference>
<dbReference type="InterPro" id="IPR000601">
    <property type="entry name" value="PKD_dom"/>
</dbReference>
<dbReference type="Gene3D" id="2.60.40.10">
    <property type="entry name" value="Immunoglobulins"/>
    <property type="match status" value="1"/>
</dbReference>
<evidence type="ECO:0000313" key="4">
    <source>
        <dbReference type="Proteomes" id="UP000187181"/>
    </source>
</evidence>
<dbReference type="PANTHER" id="PTHR42754:SF1">
    <property type="entry name" value="LIPOPROTEIN"/>
    <property type="match status" value="1"/>
</dbReference>
<dbReference type="STRING" id="1317125.SAMN05444128_1068"/>
<reference evidence="4" key="1">
    <citation type="submission" date="2017-01" db="EMBL/GenBank/DDBJ databases">
        <authorList>
            <person name="Varghese N."/>
            <person name="Submissions S."/>
        </authorList>
    </citation>
    <scope>NUCLEOTIDE SEQUENCE [LARGE SCALE GENOMIC DNA]</scope>
    <source>
        <strain evidence="4">LP100</strain>
    </source>
</reference>
<dbReference type="AlphaFoldDB" id="A0A1R3WVP7"/>
<dbReference type="InterPro" id="IPR013783">
    <property type="entry name" value="Ig-like_fold"/>
</dbReference>
<dbReference type="SUPFAM" id="SSF49299">
    <property type="entry name" value="PKD domain"/>
    <property type="match status" value="1"/>
</dbReference>
<organism evidence="3 4">
    <name type="scientific">Pontibacter indicus</name>
    <dbReference type="NCBI Taxonomy" id="1317125"/>
    <lineage>
        <taxon>Bacteria</taxon>
        <taxon>Pseudomonadati</taxon>
        <taxon>Bacteroidota</taxon>
        <taxon>Cytophagia</taxon>
        <taxon>Cytophagales</taxon>
        <taxon>Hymenobacteraceae</taxon>
        <taxon>Pontibacter</taxon>
    </lineage>
</organism>
<dbReference type="InterPro" id="IPR011047">
    <property type="entry name" value="Quinoprotein_ADH-like_sf"/>
</dbReference>
<dbReference type="Proteomes" id="UP000187181">
    <property type="component" value="Unassembled WGS sequence"/>
</dbReference>
<dbReference type="CDD" id="cd00146">
    <property type="entry name" value="PKD"/>
    <property type="match status" value="1"/>
</dbReference>
<protein>
    <submittedName>
        <fullName evidence="3">Por secretion system C-terminal sorting domain-containing protein</fullName>
    </submittedName>
</protein>
<feature type="chain" id="PRO_5013272301" evidence="1">
    <location>
        <begin position="44"/>
        <end position="818"/>
    </location>
</feature>
<evidence type="ECO:0000259" key="2">
    <source>
        <dbReference type="PROSITE" id="PS50093"/>
    </source>
</evidence>
<dbReference type="SUPFAM" id="SSF50998">
    <property type="entry name" value="Quinoprotein alcohol dehydrogenase-like"/>
    <property type="match status" value="1"/>
</dbReference>
<feature type="signal peptide" evidence="1">
    <location>
        <begin position="1"/>
        <end position="43"/>
    </location>
</feature>
<dbReference type="OrthoDB" id="9811934at2"/>
<dbReference type="InterPro" id="IPR035986">
    <property type="entry name" value="PKD_dom_sf"/>
</dbReference>